<dbReference type="Gene3D" id="3.30.70.1230">
    <property type="entry name" value="Nucleotide cyclase"/>
    <property type="match status" value="1"/>
</dbReference>
<dbReference type="EC" id="4.6.1.1" evidence="4"/>
<dbReference type="Pfam" id="PF00211">
    <property type="entry name" value="Guanylate_cyc"/>
    <property type="match status" value="1"/>
</dbReference>
<evidence type="ECO:0000313" key="5">
    <source>
        <dbReference type="Proteomes" id="UP000265341"/>
    </source>
</evidence>
<dbReference type="SUPFAM" id="SSF55073">
    <property type="entry name" value="Nucleotide cyclase"/>
    <property type="match status" value="1"/>
</dbReference>
<protein>
    <submittedName>
        <fullName evidence="4">Adenylate cyclase 2</fullName>
        <ecNumber evidence="4">4.6.1.1</ecNumber>
    </submittedName>
</protein>
<dbReference type="SUPFAM" id="SSF48452">
    <property type="entry name" value="TPR-like"/>
    <property type="match status" value="1"/>
</dbReference>
<dbReference type="InterPro" id="IPR011990">
    <property type="entry name" value="TPR-like_helical_dom_sf"/>
</dbReference>
<dbReference type="Pfam" id="PF13191">
    <property type="entry name" value="AAA_16"/>
    <property type="match status" value="1"/>
</dbReference>
<dbReference type="GO" id="GO:0005737">
    <property type="term" value="C:cytoplasm"/>
    <property type="evidence" value="ECO:0007669"/>
    <property type="project" value="TreeGrafter"/>
</dbReference>
<dbReference type="GO" id="GO:0009190">
    <property type="term" value="P:cyclic nucleotide biosynthetic process"/>
    <property type="evidence" value="ECO:0007669"/>
    <property type="project" value="InterPro"/>
</dbReference>
<dbReference type="GO" id="GO:0004016">
    <property type="term" value="F:adenylate cyclase activity"/>
    <property type="evidence" value="ECO:0007669"/>
    <property type="project" value="UniProtKB-EC"/>
</dbReference>
<dbReference type="Gene3D" id="3.40.50.300">
    <property type="entry name" value="P-loop containing nucleotide triphosphate hydrolases"/>
    <property type="match status" value="1"/>
</dbReference>
<accession>A0A399F4V2</accession>
<evidence type="ECO:0000259" key="3">
    <source>
        <dbReference type="PROSITE" id="PS50125"/>
    </source>
</evidence>
<keyword evidence="2" id="KW-0067">ATP-binding</keyword>
<dbReference type="GO" id="GO:0005524">
    <property type="term" value="F:ATP binding"/>
    <property type="evidence" value="ECO:0007669"/>
    <property type="project" value="UniProtKB-KW"/>
</dbReference>
<dbReference type="SUPFAM" id="SSF52540">
    <property type="entry name" value="P-loop containing nucleoside triphosphate hydrolases"/>
    <property type="match status" value="1"/>
</dbReference>
<evidence type="ECO:0000256" key="2">
    <source>
        <dbReference type="ARBA" id="ARBA00022840"/>
    </source>
</evidence>
<evidence type="ECO:0000313" key="4">
    <source>
        <dbReference type="EMBL" id="RIH89882.1"/>
    </source>
</evidence>
<dbReference type="RefSeq" id="WP_119275478.1">
    <property type="nucleotide sequence ID" value="NZ_QWLA01000001.1"/>
</dbReference>
<gene>
    <name evidence="4" type="primary">cyaB</name>
    <name evidence="4" type="ORF">Mrose_00107</name>
</gene>
<keyword evidence="1" id="KW-0547">Nucleotide-binding</keyword>
<dbReference type="InterPro" id="IPR027417">
    <property type="entry name" value="P-loop_NTPase"/>
</dbReference>
<feature type="domain" description="Guanylate cyclase" evidence="3">
    <location>
        <begin position="39"/>
        <end position="158"/>
    </location>
</feature>
<dbReference type="PANTHER" id="PTHR16305:SF28">
    <property type="entry name" value="GUANYLATE CYCLASE DOMAIN-CONTAINING PROTEIN"/>
    <property type="match status" value="1"/>
</dbReference>
<dbReference type="PANTHER" id="PTHR16305">
    <property type="entry name" value="TESTICULAR SOLUBLE ADENYLYL CYCLASE"/>
    <property type="match status" value="1"/>
</dbReference>
<dbReference type="InterPro" id="IPR029787">
    <property type="entry name" value="Nucleotide_cyclase"/>
</dbReference>
<dbReference type="PROSITE" id="PS50125">
    <property type="entry name" value="GUANYLATE_CYCLASE_2"/>
    <property type="match status" value="1"/>
</dbReference>
<dbReference type="GO" id="GO:0035556">
    <property type="term" value="P:intracellular signal transduction"/>
    <property type="evidence" value="ECO:0007669"/>
    <property type="project" value="InterPro"/>
</dbReference>
<evidence type="ECO:0000256" key="1">
    <source>
        <dbReference type="ARBA" id="ARBA00022741"/>
    </source>
</evidence>
<reference evidence="4 5" key="1">
    <citation type="submission" date="2018-08" db="EMBL/GenBank/DDBJ databases">
        <title>Meiothermus roseus NBRC 110900 genome sequencing project.</title>
        <authorList>
            <person name="Da Costa M.S."/>
            <person name="Albuquerque L."/>
            <person name="Raposo P."/>
            <person name="Froufe H.J.C."/>
            <person name="Barroso C.S."/>
            <person name="Egas C."/>
        </authorList>
    </citation>
    <scope>NUCLEOTIDE SEQUENCE [LARGE SCALE GENOMIC DNA]</scope>
    <source>
        <strain evidence="4 5">NBRC 110900</strain>
    </source>
</reference>
<dbReference type="InterPro" id="IPR001054">
    <property type="entry name" value="A/G_cyclase"/>
</dbReference>
<comment type="caution">
    <text evidence="4">The sequence shown here is derived from an EMBL/GenBank/DDBJ whole genome shotgun (WGS) entry which is preliminary data.</text>
</comment>
<sequence length="1024" mass="113428">MASSTCPRCAHPNPPQADFCVRCGTPLHPAYTQERRWVTVLFFDLSRFTEYLLAHPLEDTWRTVDGALQQAAQEVRNRGGTVDKFFGDGLLAVFGAQRSQDNDAEAALEAARSMVTSSPLPARVGVASGLVLRTPLGGGMAGDQTVLGPAVNLAQRLSAAAPPGEVWCDEVTIRLVPRAQVEAMPAQVLKGYAEPLAPLSYLGLRAEPPEIVGREYELEQLAAALEAVQQGQPRRVVIHGPMGVGKTHLVQHFLRSLPEGVRGLIAPRVGSSTALRQAIRQGLEPFVKGSLAQWVQSMDLNEPSEAALAYTLGLIDQPDLEPGDLERYLIEGWRAALEMLSQQSPLVLVLEDLHFTEPAILEFTRQAPEGRVLLVMTARRNRWSRGPDLQILELTPLSLQESQRLVQLWQPGLEPRRSLTLAGLSAGFPLVLRALVTHPQGEPEPTPFYQPRLDSLPRLVRQALYAVAVLGDGTPNELVRFVLGDDIDLSRLEAEGFVEMGEQGLEFAVPFLREAVLGHVSAQQAKDWHLQAARWYQQKGRLFESARHLEAAGDSLSAFRFWRLAAQRAWAEMQYDRAFGAYREALRLAEGNLQATTALEMAERLLSLGRFAEASEMLNPHAPLNPLAEALRAEALFERGMVDEALAIFPSSCEEPRAILTRALLMPQLTQVIPAELPQNLQPLACLRQGQAALRQQNYAEAIPWLQAYLQTPEPAPYREALGRLELARALWRCYRPGEALQVLQGFTPNPELPAGLQLEGLCELAALQMDSALYRQTYTTLELMARHLQGTPPAARARAYGVRLRYLLETGYVEEAVQWGEWACSESGDGWLLAHLALAHALAPGDEHTRALERLAQGLRYDDHPDTHGLIQLAMGMRAWHLGFDPRKALKAALVAARRHPNPWVYHRSLLTLGLYHSEHNPTRALHLARHLMNHTGKTGFTALHELARLLRVQLELNQGREVLHLLQFQPSNAFSHAWRTALLRRLGETVPASPLRAVEGYGILGAWLRHFWHAGSAPPPSA</sequence>
<proteinExistence type="predicted"/>
<dbReference type="Gene3D" id="1.25.40.10">
    <property type="entry name" value="Tetratricopeptide repeat domain"/>
    <property type="match status" value="2"/>
</dbReference>
<dbReference type="Proteomes" id="UP000265341">
    <property type="component" value="Unassembled WGS sequence"/>
</dbReference>
<name>A0A399F4V2_9DEIN</name>
<organism evidence="4 5">
    <name type="scientific">Calidithermus roseus</name>
    <dbReference type="NCBI Taxonomy" id="1644118"/>
    <lineage>
        <taxon>Bacteria</taxon>
        <taxon>Thermotogati</taxon>
        <taxon>Deinococcota</taxon>
        <taxon>Deinococci</taxon>
        <taxon>Thermales</taxon>
        <taxon>Thermaceae</taxon>
        <taxon>Calidithermus</taxon>
    </lineage>
</organism>
<dbReference type="InterPro" id="IPR041664">
    <property type="entry name" value="AAA_16"/>
</dbReference>
<keyword evidence="5" id="KW-1185">Reference proteome</keyword>
<keyword evidence="4" id="KW-0456">Lyase</keyword>
<dbReference type="OrthoDB" id="9806704at2"/>
<dbReference type="EMBL" id="QWLA01000001">
    <property type="protein sequence ID" value="RIH89882.1"/>
    <property type="molecule type" value="Genomic_DNA"/>
</dbReference>
<dbReference type="AlphaFoldDB" id="A0A399F4V2"/>
<dbReference type="CDD" id="cd07302">
    <property type="entry name" value="CHD"/>
    <property type="match status" value="1"/>
</dbReference>